<feature type="transmembrane region" description="Helical" evidence="6">
    <location>
        <begin position="754"/>
        <end position="778"/>
    </location>
</feature>
<comment type="caution">
    <text evidence="8">The sequence shown here is derived from an EMBL/GenBank/DDBJ whole genome shotgun (WGS) entry which is preliminary data.</text>
</comment>
<dbReference type="EMBL" id="BAABBF010000002">
    <property type="protein sequence ID" value="GAA3700544.1"/>
    <property type="molecule type" value="Genomic_DNA"/>
</dbReference>
<evidence type="ECO:0000256" key="3">
    <source>
        <dbReference type="ARBA" id="ARBA00022692"/>
    </source>
</evidence>
<feature type="transmembrane region" description="Helical" evidence="6">
    <location>
        <begin position="396"/>
        <end position="413"/>
    </location>
</feature>
<feature type="transmembrane region" description="Helical" evidence="6">
    <location>
        <begin position="710"/>
        <end position="733"/>
    </location>
</feature>
<dbReference type="PANTHER" id="PTHR30287:SF1">
    <property type="entry name" value="INNER MEMBRANE PROTEIN"/>
    <property type="match status" value="1"/>
</dbReference>
<evidence type="ECO:0000256" key="5">
    <source>
        <dbReference type="ARBA" id="ARBA00023136"/>
    </source>
</evidence>
<feature type="domain" description="ABC3 transporter permease C-terminal" evidence="7">
    <location>
        <begin position="714"/>
        <end position="824"/>
    </location>
</feature>
<name>A0ABP7D7M4_9SPHN</name>
<organism evidence="8 9">
    <name type="scientific">Sphingomonas cynarae</name>
    <dbReference type="NCBI Taxonomy" id="930197"/>
    <lineage>
        <taxon>Bacteria</taxon>
        <taxon>Pseudomonadati</taxon>
        <taxon>Pseudomonadota</taxon>
        <taxon>Alphaproteobacteria</taxon>
        <taxon>Sphingomonadales</taxon>
        <taxon>Sphingomonadaceae</taxon>
        <taxon>Sphingomonas</taxon>
    </lineage>
</organism>
<feature type="domain" description="ABC3 transporter permease C-terminal" evidence="7">
    <location>
        <begin position="260"/>
        <end position="370"/>
    </location>
</feature>
<gene>
    <name evidence="8" type="ORF">GCM10022268_08200</name>
</gene>
<feature type="transmembrane region" description="Helical" evidence="6">
    <location>
        <begin position="256"/>
        <end position="281"/>
    </location>
</feature>
<evidence type="ECO:0000256" key="4">
    <source>
        <dbReference type="ARBA" id="ARBA00022989"/>
    </source>
</evidence>
<dbReference type="InterPro" id="IPR038766">
    <property type="entry name" value="Membrane_comp_ABC_pdt"/>
</dbReference>
<proteinExistence type="predicted"/>
<evidence type="ECO:0000256" key="6">
    <source>
        <dbReference type="SAM" id="Phobius"/>
    </source>
</evidence>
<sequence>MSARSGKWSLAWRLARREIDWRFRGLRLLVVCLFLGVAALAAIGSLADAIGRELADRGAAILGGDLQLAVSQRPASPAEQAAMTRAGTVSTTVRMQANAVAGEAVVPIQLKAVDARYPLVGRVTLRGGRQVDAPAPGEAWIAPALADRLGPVRAVRIGSARFRVGGVIVDEPDRLGEGFTLGPVALVSMASLPATGLVQPGSLYEYRYRLRLNPGLSPDRIAKRFQAAFPAGGWATRTRDNASPGASRFVGRMGQFLTLVGLASLAIAGIGVGGGVASFLAQRRQALATLKVLGATSGDVARIVAIEVGAAALVGVGAGLLVGAAAVPALVAAARSVLPVAPGFVLEPWPLLRAALYGLLVAIAFAAPPLASAGATPAAGLLRGALAPMRSGGRRGWLPALIAGGAALALAIGTADQPWLAAGFLGAVAATLALLAGIGRAIRWMLAKMPRPRRPLLRLAVAALHRPGARTEALVVALGLGLTLFVLLAGIRTSIDAAVAATIPARAPALFALDVPPAREAAFRATVARVEPRAIVKTVPLMRGTITGYRDIRVADLKELPEGAWALRGERGLTYAATVPEGSSLTAGRWWPRDYRGEPLVSVDERLAKALDLKLGDRLTVALLGIERSAKVASFRRIEWDTLGFNFVMVFSPNAIQDAPHNLAATIDMPPGREGAVTRALLAPFPSVSVVEVRGVLAQVQGIVGQVATAIAAAAGVAVAAGIAVLIGAIAAAREARTYDAVVLRMLGATRCQLLAGQAIEYALLGSVLAVVALALGLGGSWYVVTQLFDFPFAPDMAVVLTTLLVGLGTVVAIGLAGAWPILSVRPARALRQL</sequence>
<dbReference type="Pfam" id="PF02687">
    <property type="entry name" value="FtsX"/>
    <property type="match status" value="2"/>
</dbReference>
<comment type="subcellular location">
    <subcellularLocation>
        <location evidence="1">Cell membrane</location>
        <topology evidence="1">Multi-pass membrane protein</topology>
    </subcellularLocation>
</comment>
<keyword evidence="2" id="KW-1003">Cell membrane</keyword>
<evidence type="ECO:0000256" key="1">
    <source>
        <dbReference type="ARBA" id="ARBA00004651"/>
    </source>
</evidence>
<keyword evidence="4 6" id="KW-1133">Transmembrane helix</keyword>
<feature type="transmembrane region" description="Helical" evidence="6">
    <location>
        <begin position="354"/>
        <end position="375"/>
    </location>
</feature>
<dbReference type="RefSeq" id="WP_344692120.1">
    <property type="nucleotide sequence ID" value="NZ_BAABBF010000002.1"/>
</dbReference>
<evidence type="ECO:0000313" key="9">
    <source>
        <dbReference type="Proteomes" id="UP001500523"/>
    </source>
</evidence>
<accession>A0ABP7D7M4</accession>
<feature type="transmembrane region" description="Helical" evidence="6">
    <location>
        <begin position="419"/>
        <end position="442"/>
    </location>
</feature>
<feature type="transmembrane region" description="Helical" evidence="6">
    <location>
        <begin position="310"/>
        <end position="334"/>
    </location>
</feature>
<protein>
    <submittedName>
        <fullName evidence="8">ABC transporter permease</fullName>
    </submittedName>
</protein>
<dbReference type="InterPro" id="IPR003838">
    <property type="entry name" value="ABC3_permease_C"/>
</dbReference>
<feature type="transmembrane region" description="Helical" evidence="6">
    <location>
        <begin position="473"/>
        <end position="491"/>
    </location>
</feature>
<keyword evidence="5 6" id="KW-0472">Membrane</keyword>
<evidence type="ECO:0000313" key="8">
    <source>
        <dbReference type="EMBL" id="GAA3700544.1"/>
    </source>
</evidence>
<dbReference type="Proteomes" id="UP001500523">
    <property type="component" value="Unassembled WGS sequence"/>
</dbReference>
<dbReference type="PANTHER" id="PTHR30287">
    <property type="entry name" value="MEMBRANE COMPONENT OF PREDICTED ABC SUPERFAMILY METABOLITE UPTAKE TRANSPORTER"/>
    <property type="match status" value="1"/>
</dbReference>
<evidence type="ECO:0000259" key="7">
    <source>
        <dbReference type="Pfam" id="PF02687"/>
    </source>
</evidence>
<keyword evidence="9" id="KW-1185">Reference proteome</keyword>
<feature type="transmembrane region" description="Helical" evidence="6">
    <location>
        <begin position="798"/>
        <end position="823"/>
    </location>
</feature>
<reference evidence="9" key="1">
    <citation type="journal article" date="2019" name="Int. J. Syst. Evol. Microbiol.">
        <title>The Global Catalogue of Microorganisms (GCM) 10K type strain sequencing project: providing services to taxonomists for standard genome sequencing and annotation.</title>
        <authorList>
            <consortium name="The Broad Institute Genomics Platform"/>
            <consortium name="The Broad Institute Genome Sequencing Center for Infectious Disease"/>
            <person name="Wu L."/>
            <person name="Ma J."/>
        </authorList>
    </citation>
    <scope>NUCLEOTIDE SEQUENCE [LARGE SCALE GENOMIC DNA]</scope>
    <source>
        <strain evidence="9">JCM 17498</strain>
    </source>
</reference>
<evidence type="ECO:0000256" key="2">
    <source>
        <dbReference type="ARBA" id="ARBA00022475"/>
    </source>
</evidence>
<keyword evidence="3 6" id="KW-0812">Transmembrane</keyword>